<dbReference type="Gene3D" id="1.10.10.10">
    <property type="entry name" value="Winged helix-like DNA-binding domain superfamily/Winged helix DNA-binding domain"/>
    <property type="match status" value="1"/>
</dbReference>
<dbReference type="PROSITE" id="PS52050">
    <property type="entry name" value="WYL"/>
    <property type="match status" value="1"/>
</dbReference>
<dbReference type="InterPro" id="IPR051534">
    <property type="entry name" value="CBASS_pafABC_assoc_protein"/>
</dbReference>
<dbReference type="InterPro" id="IPR018356">
    <property type="entry name" value="Tscrpt_reg_HTH_DeoR_CS"/>
</dbReference>
<keyword evidence="2 5" id="KW-0238">DNA-binding</keyword>
<dbReference type="InterPro" id="IPR001034">
    <property type="entry name" value="DeoR_HTH"/>
</dbReference>
<evidence type="ECO:0000256" key="3">
    <source>
        <dbReference type="ARBA" id="ARBA00023163"/>
    </source>
</evidence>
<dbReference type="PANTHER" id="PTHR34580:SF1">
    <property type="entry name" value="PROTEIN PAFC"/>
    <property type="match status" value="1"/>
</dbReference>
<feature type="domain" description="HTH deoR-type" evidence="4">
    <location>
        <begin position="2"/>
        <end position="57"/>
    </location>
</feature>
<dbReference type="SUPFAM" id="SSF46785">
    <property type="entry name" value="Winged helix' DNA-binding domain"/>
    <property type="match status" value="1"/>
</dbReference>
<dbReference type="GO" id="GO:0003677">
    <property type="term" value="F:DNA binding"/>
    <property type="evidence" value="ECO:0007669"/>
    <property type="project" value="UniProtKB-KW"/>
</dbReference>
<protein>
    <submittedName>
        <fullName evidence="5">Putative DNA-binding transcriptional regulator YafY</fullName>
    </submittedName>
</protein>
<dbReference type="InterPro" id="IPR026881">
    <property type="entry name" value="WYL_dom"/>
</dbReference>
<dbReference type="RefSeq" id="WP_184584599.1">
    <property type="nucleotide sequence ID" value="NZ_JACHJT010000002.1"/>
</dbReference>
<evidence type="ECO:0000256" key="2">
    <source>
        <dbReference type="ARBA" id="ARBA00023125"/>
    </source>
</evidence>
<comment type="caution">
    <text evidence="5">The sequence shown here is derived from an EMBL/GenBank/DDBJ whole genome shotgun (WGS) entry which is preliminary data.</text>
</comment>
<dbReference type="PIRSF" id="PIRSF016838">
    <property type="entry name" value="PafC"/>
    <property type="match status" value="1"/>
</dbReference>
<dbReference type="Pfam" id="PF13280">
    <property type="entry name" value="WYL"/>
    <property type="match status" value="1"/>
</dbReference>
<dbReference type="Proteomes" id="UP000523007">
    <property type="component" value="Unassembled WGS sequence"/>
</dbReference>
<keyword evidence="6" id="KW-1185">Reference proteome</keyword>
<evidence type="ECO:0000259" key="4">
    <source>
        <dbReference type="PROSITE" id="PS51000"/>
    </source>
</evidence>
<dbReference type="GO" id="GO:0003700">
    <property type="term" value="F:DNA-binding transcription factor activity"/>
    <property type="evidence" value="ECO:0007669"/>
    <property type="project" value="InterPro"/>
</dbReference>
<dbReference type="InterPro" id="IPR036390">
    <property type="entry name" value="WH_DNA-bd_sf"/>
</dbReference>
<organism evidence="5 6">
    <name type="scientific">Lipingzhangella halophila</name>
    <dbReference type="NCBI Taxonomy" id="1783352"/>
    <lineage>
        <taxon>Bacteria</taxon>
        <taxon>Bacillati</taxon>
        <taxon>Actinomycetota</taxon>
        <taxon>Actinomycetes</taxon>
        <taxon>Streptosporangiales</taxon>
        <taxon>Nocardiopsidaceae</taxon>
        <taxon>Lipingzhangella</taxon>
    </lineage>
</organism>
<dbReference type="Pfam" id="PF08279">
    <property type="entry name" value="HTH_11"/>
    <property type="match status" value="1"/>
</dbReference>
<dbReference type="PROSITE" id="PS00894">
    <property type="entry name" value="HTH_DEOR_1"/>
    <property type="match status" value="1"/>
</dbReference>
<evidence type="ECO:0000256" key="1">
    <source>
        <dbReference type="ARBA" id="ARBA00023015"/>
    </source>
</evidence>
<name>A0A7W7RMX6_9ACTN</name>
<accession>A0A7W7RMX6</accession>
<dbReference type="AlphaFoldDB" id="A0A7W7RMX6"/>
<keyword evidence="1" id="KW-0805">Transcription regulation</keyword>
<gene>
    <name evidence="5" type="ORF">F4561_005786</name>
</gene>
<dbReference type="InterPro" id="IPR057727">
    <property type="entry name" value="WCX_dom"/>
</dbReference>
<keyword evidence="3" id="KW-0804">Transcription</keyword>
<evidence type="ECO:0000313" key="6">
    <source>
        <dbReference type="Proteomes" id="UP000523007"/>
    </source>
</evidence>
<dbReference type="Pfam" id="PF25583">
    <property type="entry name" value="WCX"/>
    <property type="match status" value="1"/>
</dbReference>
<dbReference type="PROSITE" id="PS51000">
    <property type="entry name" value="HTH_DEOR_2"/>
    <property type="match status" value="1"/>
</dbReference>
<evidence type="ECO:0000313" key="5">
    <source>
        <dbReference type="EMBL" id="MBB4934892.1"/>
    </source>
</evidence>
<dbReference type="InterPro" id="IPR028349">
    <property type="entry name" value="PafC-like"/>
</dbReference>
<sequence>MRAERLVALVFTLQSRRNATIAELAESLGVSERTMHRDVAALRDLGVPVWTEAGRNGGIRLVDGWRTRIDGLTSREAVALFAMGAPRALAELGLGTAVSAAHAKVSATLPAPLREQAQHISERFHLDAPAWFRRSEETEHLAGMARAVWEQRRLRVSYRRSDRTVERELDPLGLVLKAGVWYLVARADGNLRTYRVSRVTGTEELDDHFERPAGFDLAGWWEHSSAQFEKSLQRVPVRVRLGPFGARSLPALIDTDLAVSALDNAGPPDTEGWREVELPLEEDSQIAAGQLLALGTDVEVIGPPAVRAAFADTARRMADRHR</sequence>
<proteinExistence type="predicted"/>
<reference evidence="5 6" key="1">
    <citation type="submission" date="2020-08" db="EMBL/GenBank/DDBJ databases">
        <title>Sequencing the genomes of 1000 actinobacteria strains.</title>
        <authorList>
            <person name="Klenk H.-P."/>
        </authorList>
    </citation>
    <scope>NUCLEOTIDE SEQUENCE [LARGE SCALE GENOMIC DNA]</scope>
    <source>
        <strain evidence="5 6">DSM 102030</strain>
    </source>
</reference>
<dbReference type="InterPro" id="IPR013196">
    <property type="entry name" value="HTH_11"/>
</dbReference>
<dbReference type="InterPro" id="IPR036388">
    <property type="entry name" value="WH-like_DNA-bd_sf"/>
</dbReference>
<dbReference type="PANTHER" id="PTHR34580">
    <property type="match status" value="1"/>
</dbReference>
<dbReference type="EMBL" id="JACHJT010000002">
    <property type="protein sequence ID" value="MBB4934892.1"/>
    <property type="molecule type" value="Genomic_DNA"/>
</dbReference>